<evidence type="ECO:0000256" key="1">
    <source>
        <dbReference type="ARBA" id="ARBA00022729"/>
    </source>
</evidence>
<dbReference type="Gene3D" id="3.30.1660.10">
    <property type="entry name" value="Flavin-binding protein dodecin"/>
    <property type="match status" value="1"/>
</dbReference>
<evidence type="ECO:0000259" key="3">
    <source>
        <dbReference type="Pfam" id="PF07338"/>
    </source>
</evidence>
<dbReference type="InterPro" id="IPR051096">
    <property type="entry name" value="BhsA/McbA_stress_biofilm_assoc"/>
</dbReference>
<name>A0AAW7K736_9GAMM</name>
<gene>
    <name evidence="5" type="primary">yhcN</name>
    <name evidence="4" type="synonym">bhsA_4</name>
    <name evidence="4" type="ORF">ERS137967_02527</name>
    <name evidence="5" type="ORF">QVN42_14395</name>
</gene>
<proteinExistence type="predicted"/>
<dbReference type="InterPro" id="IPR025543">
    <property type="entry name" value="Dodecin-like"/>
</dbReference>
<evidence type="ECO:0000313" key="7">
    <source>
        <dbReference type="Proteomes" id="UP001167864"/>
    </source>
</evidence>
<protein>
    <submittedName>
        <fullName evidence="4">Multiple stress resistance protein BhsA</fullName>
    </submittedName>
    <submittedName>
        <fullName evidence="5">Peroxide/acid stress response protein YhcN</fullName>
    </submittedName>
</protein>
<sequence>MKIKHTIAALGLFSVIAFGASAAESVNNAQTNRLTDMGTISVSGITGAPSDITQALADKADSKGAKAYKIIEMRQENGWHATAKIYK</sequence>
<dbReference type="Pfam" id="PF07338">
    <property type="entry name" value="YdgH_BhsA-like"/>
    <property type="match status" value="1"/>
</dbReference>
<keyword evidence="1 2" id="KW-0732">Signal</keyword>
<dbReference type="RefSeq" id="WP_049599369.1">
    <property type="nucleotide sequence ID" value="NZ_CPYD01000009.1"/>
</dbReference>
<dbReference type="AlphaFoldDB" id="A0AAW7K736"/>
<feature type="signal peptide" evidence="2">
    <location>
        <begin position="1"/>
        <end position="22"/>
    </location>
</feature>
<dbReference type="SUPFAM" id="SSF159871">
    <property type="entry name" value="YdgH-like"/>
    <property type="match status" value="1"/>
</dbReference>
<dbReference type="InterPro" id="IPR010854">
    <property type="entry name" value="YdgH/BhsA/McbA-like_dom"/>
</dbReference>
<dbReference type="PANTHER" id="PTHR34156:SF5">
    <property type="entry name" value="OUTER MEMBRANE PROTEIN"/>
    <property type="match status" value="1"/>
</dbReference>
<reference evidence="5" key="2">
    <citation type="submission" date="2023-06" db="EMBL/GenBank/DDBJ databases">
        <authorList>
            <person name="Polev D.E."/>
            <person name="Saitova A.T."/>
            <person name="Bogumilchik E.A."/>
            <person name="Kokorina G.I."/>
            <person name="Voskresenskaia E.A."/>
        </authorList>
    </citation>
    <scope>NUCLEOTIDE SEQUENCE</scope>
    <source>
        <strain evidence="5">2145 StPb PI</strain>
    </source>
</reference>
<dbReference type="EMBL" id="CPYD01000009">
    <property type="protein sequence ID" value="CNE78698.1"/>
    <property type="molecule type" value="Genomic_DNA"/>
</dbReference>
<dbReference type="PANTHER" id="PTHR34156">
    <property type="entry name" value="OUTER MEMBRANE PROTEIN-RELATED-RELATED"/>
    <property type="match status" value="1"/>
</dbReference>
<feature type="domain" description="YdgH/BhsA/McbA-like" evidence="3">
    <location>
        <begin position="34"/>
        <end position="87"/>
    </location>
</feature>
<dbReference type="InterPro" id="IPR047775">
    <property type="entry name" value="Stress_YhcN-like"/>
</dbReference>
<organism evidence="5 7">
    <name type="scientific">Yersinia nurmii</name>
    <dbReference type="NCBI Taxonomy" id="685706"/>
    <lineage>
        <taxon>Bacteria</taxon>
        <taxon>Pseudomonadati</taxon>
        <taxon>Pseudomonadota</taxon>
        <taxon>Gammaproteobacteria</taxon>
        <taxon>Enterobacterales</taxon>
        <taxon>Yersiniaceae</taxon>
        <taxon>Yersinia</taxon>
    </lineage>
</organism>
<dbReference type="EMBL" id="JAUEHU010000014">
    <property type="protein sequence ID" value="MDN0088557.1"/>
    <property type="molecule type" value="Genomic_DNA"/>
</dbReference>
<dbReference type="Proteomes" id="UP001167864">
    <property type="component" value="Unassembled WGS sequence"/>
</dbReference>
<dbReference type="NCBIfam" id="NF033776">
    <property type="entry name" value="stress_YhcN"/>
    <property type="match status" value="1"/>
</dbReference>
<evidence type="ECO:0000313" key="4">
    <source>
        <dbReference type="EMBL" id="CNE78698.1"/>
    </source>
</evidence>
<comment type="caution">
    <text evidence="5">The sequence shown here is derived from an EMBL/GenBank/DDBJ whole genome shotgun (WGS) entry which is preliminary data.</text>
</comment>
<evidence type="ECO:0000313" key="6">
    <source>
        <dbReference type="Proteomes" id="UP000040578"/>
    </source>
</evidence>
<dbReference type="Proteomes" id="UP000040578">
    <property type="component" value="Unassembled WGS sequence"/>
</dbReference>
<dbReference type="InterPro" id="IPR036275">
    <property type="entry name" value="YdgH-like_sf"/>
</dbReference>
<reference evidence="4 6" key="1">
    <citation type="submission" date="2015-03" db="EMBL/GenBank/DDBJ databases">
        <authorList>
            <consortium name="Pathogen Informatics"/>
            <person name="Murphy D."/>
        </authorList>
    </citation>
    <scope>NUCLEOTIDE SEQUENCE [LARGE SCALE GENOMIC DNA]</scope>
    <source>
        <strain evidence="6">type strain: CIP110231</strain>
        <strain evidence="4">Type strain: CIP110231</strain>
    </source>
</reference>
<evidence type="ECO:0000256" key="2">
    <source>
        <dbReference type="SAM" id="SignalP"/>
    </source>
</evidence>
<evidence type="ECO:0000313" key="5">
    <source>
        <dbReference type="EMBL" id="MDN0088557.1"/>
    </source>
</evidence>
<accession>A0AAW7K736</accession>
<feature type="chain" id="PRO_5043543810" evidence="2">
    <location>
        <begin position="23"/>
        <end position="87"/>
    </location>
</feature>
<keyword evidence="6" id="KW-1185">Reference proteome</keyword>